<dbReference type="GeneID" id="5035352"/>
<dbReference type="FunFam" id="3.30.200.20:FF:000042">
    <property type="entry name" value="Aurora kinase A"/>
    <property type="match status" value="1"/>
</dbReference>
<dbReference type="Pfam" id="PF00069">
    <property type="entry name" value="Pkinase"/>
    <property type="match status" value="1"/>
</dbReference>
<evidence type="ECO:0000256" key="5">
    <source>
        <dbReference type="ARBA" id="ARBA00022777"/>
    </source>
</evidence>
<dbReference type="PROSITE" id="PS50011">
    <property type="entry name" value="PROTEIN_KINASE_DOM"/>
    <property type="match status" value="1"/>
</dbReference>
<name>A0DGK3_PARTE</name>
<reference evidence="9 10" key="1">
    <citation type="journal article" date="2006" name="Nature">
        <title>Global trends of whole-genome duplications revealed by the ciliate Paramecium tetraurelia.</title>
        <authorList>
            <consortium name="Genoscope"/>
            <person name="Aury J.-M."/>
            <person name="Jaillon O."/>
            <person name="Duret L."/>
            <person name="Noel B."/>
            <person name="Jubin C."/>
            <person name="Porcel B.M."/>
            <person name="Segurens B."/>
            <person name="Daubin V."/>
            <person name="Anthouard V."/>
            <person name="Aiach N."/>
            <person name="Arnaiz O."/>
            <person name="Billaut A."/>
            <person name="Beisson J."/>
            <person name="Blanc I."/>
            <person name="Bouhouche K."/>
            <person name="Camara F."/>
            <person name="Duharcourt S."/>
            <person name="Guigo R."/>
            <person name="Gogendeau D."/>
            <person name="Katinka M."/>
            <person name="Keller A.-M."/>
            <person name="Kissmehl R."/>
            <person name="Klotz C."/>
            <person name="Koll F."/>
            <person name="Le Moue A."/>
            <person name="Lepere C."/>
            <person name="Malinsky S."/>
            <person name="Nowacki M."/>
            <person name="Nowak J.K."/>
            <person name="Plattner H."/>
            <person name="Poulain J."/>
            <person name="Ruiz F."/>
            <person name="Serrano V."/>
            <person name="Zagulski M."/>
            <person name="Dessen P."/>
            <person name="Betermier M."/>
            <person name="Weissenbach J."/>
            <person name="Scarpelli C."/>
            <person name="Schachter V."/>
            <person name="Sperling L."/>
            <person name="Meyer E."/>
            <person name="Cohen J."/>
            <person name="Wincker P."/>
        </authorList>
    </citation>
    <scope>NUCLEOTIDE SEQUENCE [LARGE SCALE GENOMIC DNA]</scope>
    <source>
        <strain evidence="9 10">Stock d4-2</strain>
    </source>
</reference>
<evidence type="ECO:0000256" key="3">
    <source>
        <dbReference type="ARBA" id="ARBA00022679"/>
    </source>
</evidence>
<evidence type="ECO:0000259" key="8">
    <source>
        <dbReference type="PROSITE" id="PS50011"/>
    </source>
</evidence>
<protein>
    <recommendedName>
        <fullName evidence="8">Protein kinase domain-containing protein</fullName>
    </recommendedName>
</protein>
<accession>A0DGK3</accession>
<dbReference type="AlphaFoldDB" id="A0DGK3"/>
<dbReference type="GO" id="GO:0005524">
    <property type="term" value="F:ATP binding"/>
    <property type="evidence" value="ECO:0007669"/>
    <property type="project" value="UniProtKB-UniRule"/>
</dbReference>
<keyword evidence="6 7" id="KW-0067">ATP-binding</keyword>
<dbReference type="eggNOG" id="KOG0032">
    <property type="taxonomic scope" value="Eukaryota"/>
</dbReference>
<evidence type="ECO:0000313" key="10">
    <source>
        <dbReference type="Proteomes" id="UP000000600"/>
    </source>
</evidence>
<evidence type="ECO:0000256" key="7">
    <source>
        <dbReference type="PROSITE-ProRule" id="PRU10141"/>
    </source>
</evidence>
<dbReference type="GO" id="GO:0004674">
    <property type="term" value="F:protein serine/threonine kinase activity"/>
    <property type="evidence" value="ECO:0000318"/>
    <property type="project" value="GO_Central"/>
</dbReference>
<feature type="binding site" evidence="7">
    <location>
        <position position="172"/>
    </location>
    <ligand>
        <name>ATP</name>
        <dbReference type="ChEBI" id="CHEBI:30616"/>
    </ligand>
</feature>
<dbReference type="KEGG" id="ptm:GSPATT00002299001"/>
<dbReference type="RefSeq" id="XP_001449567.1">
    <property type="nucleotide sequence ID" value="XM_001449530.1"/>
</dbReference>
<evidence type="ECO:0000256" key="2">
    <source>
        <dbReference type="ARBA" id="ARBA00022527"/>
    </source>
</evidence>
<dbReference type="InterPro" id="IPR017441">
    <property type="entry name" value="Protein_kinase_ATP_BS"/>
</dbReference>
<dbReference type="GO" id="GO:0007165">
    <property type="term" value="P:signal transduction"/>
    <property type="evidence" value="ECO:0000318"/>
    <property type="project" value="GO_Central"/>
</dbReference>
<keyword evidence="4 7" id="KW-0547">Nucleotide-binding</keyword>
<dbReference type="PROSITE" id="PS00108">
    <property type="entry name" value="PROTEIN_KINASE_ST"/>
    <property type="match status" value="1"/>
</dbReference>
<dbReference type="InParanoid" id="A0DGK3"/>
<organism evidence="9 10">
    <name type="scientific">Paramecium tetraurelia</name>
    <dbReference type="NCBI Taxonomy" id="5888"/>
    <lineage>
        <taxon>Eukaryota</taxon>
        <taxon>Sar</taxon>
        <taxon>Alveolata</taxon>
        <taxon>Ciliophora</taxon>
        <taxon>Intramacronucleata</taxon>
        <taxon>Oligohymenophorea</taxon>
        <taxon>Peniculida</taxon>
        <taxon>Parameciidae</taxon>
        <taxon>Paramecium</taxon>
    </lineage>
</organism>
<sequence length="543" mass="63856">MEQASNYFFNSPQKQQKAFWDRNFDLLLSRHENFQTSSDNCTTLYKRGKLLKKWIPRLYSVSGDYLLYGDEVKYVIIQKMKGFRKLDCVYLHCNILETTYRYHLQLIYCGFILDLYTDKKTDYDNLKEILQQHCILTDFHTQYSILKQIGFGSNAKVYIARSNYNKQYYAIKRVQKNYSIKQKKQEQEQALKNEIQIMKDLNHPNIISFHQVFETNKHINLVLELIQGGELLKQGQCKSIRDARIIARQLALCVDYMHQKGIMHRDLKPHNILCKTNTADVLIADFGLATYIKDQKQLYYRCGTTGYVAPEILMYKEGAKMYNEKCDIFSLGVIYYQLIYNTHPFKDPQKSGILKKNLVVDYKFDDSIKVPQSCKDLISQMLRLNPKLRPSASQILRHDFFNEYLNELSYPSLISSYQDLSEQKKSGHSFNSQICELKFSTFQKNGLNVFEKIPFSGINDIHNNQGNELKERSPIWNKRIELQRPSSQPRSKAQSLYSCKNLEIRGNKVSIFRQQSKNSESDLDQSHQQPYNTIINRCKIRNK</sequence>
<evidence type="ECO:0000256" key="6">
    <source>
        <dbReference type="ARBA" id="ARBA00022840"/>
    </source>
</evidence>
<dbReference type="SUPFAM" id="SSF56112">
    <property type="entry name" value="Protein kinase-like (PK-like)"/>
    <property type="match status" value="1"/>
</dbReference>
<dbReference type="FunFam" id="1.10.510.10:FF:000571">
    <property type="entry name" value="Maternal embryonic leucine zipper kinase"/>
    <property type="match status" value="1"/>
</dbReference>
<dbReference type="EMBL" id="CT868429">
    <property type="protein sequence ID" value="CAK82170.1"/>
    <property type="molecule type" value="Genomic_DNA"/>
</dbReference>
<dbReference type="HOGENOM" id="CLU_000288_177_1_1"/>
<dbReference type="PROSITE" id="PS00107">
    <property type="entry name" value="PROTEIN_KINASE_ATP"/>
    <property type="match status" value="1"/>
</dbReference>
<dbReference type="InterPro" id="IPR000719">
    <property type="entry name" value="Prot_kinase_dom"/>
</dbReference>
<feature type="domain" description="Protein kinase" evidence="8">
    <location>
        <begin position="143"/>
        <end position="401"/>
    </location>
</feature>
<comment type="subunit">
    <text evidence="1">Monomer.</text>
</comment>
<dbReference type="InterPro" id="IPR011009">
    <property type="entry name" value="Kinase-like_dom_sf"/>
</dbReference>
<dbReference type="SMART" id="SM00220">
    <property type="entry name" value="S_TKc"/>
    <property type="match status" value="1"/>
</dbReference>
<dbReference type="OrthoDB" id="541276at2759"/>
<dbReference type="PANTHER" id="PTHR24345">
    <property type="entry name" value="SERINE/THREONINE-PROTEIN KINASE PLK"/>
    <property type="match status" value="1"/>
</dbReference>
<dbReference type="InterPro" id="IPR008271">
    <property type="entry name" value="Ser/Thr_kinase_AS"/>
</dbReference>
<evidence type="ECO:0000256" key="1">
    <source>
        <dbReference type="ARBA" id="ARBA00011245"/>
    </source>
</evidence>
<dbReference type="PANTHER" id="PTHR24345:SF0">
    <property type="entry name" value="CELL CYCLE SERINE_THREONINE-PROTEIN KINASE CDC5_MSD2"/>
    <property type="match status" value="1"/>
</dbReference>
<dbReference type="Gene3D" id="1.10.510.10">
    <property type="entry name" value="Transferase(Phosphotransferase) domain 1"/>
    <property type="match status" value="1"/>
</dbReference>
<gene>
    <name evidence="9" type="ORF">GSPATT00002299001</name>
</gene>
<keyword evidence="10" id="KW-1185">Reference proteome</keyword>
<dbReference type="Proteomes" id="UP000000600">
    <property type="component" value="Unassembled WGS sequence"/>
</dbReference>
<proteinExistence type="predicted"/>
<evidence type="ECO:0000256" key="4">
    <source>
        <dbReference type="ARBA" id="ARBA00022741"/>
    </source>
</evidence>
<keyword evidence="2" id="KW-0723">Serine/threonine-protein kinase</keyword>
<evidence type="ECO:0000313" key="9">
    <source>
        <dbReference type="EMBL" id="CAK82170.1"/>
    </source>
</evidence>
<keyword evidence="5" id="KW-0418">Kinase</keyword>
<dbReference type="OMA" id="FHTQYSI"/>
<keyword evidence="3" id="KW-0808">Transferase</keyword>